<reference evidence="2" key="1">
    <citation type="submission" date="2024-06" db="EMBL/GenBank/DDBJ databases">
        <authorList>
            <person name="Ryan C."/>
        </authorList>
    </citation>
    <scope>NUCLEOTIDE SEQUENCE [LARGE SCALE GENOMIC DNA]</scope>
</reference>
<evidence type="ECO:0000313" key="1">
    <source>
        <dbReference type="EMBL" id="CAL5086190.1"/>
    </source>
</evidence>
<dbReference type="InterPro" id="IPR036047">
    <property type="entry name" value="F-box-like_dom_sf"/>
</dbReference>
<proteinExistence type="predicted"/>
<evidence type="ECO:0008006" key="3">
    <source>
        <dbReference type="Google" id="ProtNLM"/>
    </source>
</evidence>
<dbReference type="SUPFAM" id="SSF81383">
    <property type="entry name" value="F-box domain"/>
    <property type="match status" value="1"/>
</dbReference>
<name>A0ABC9G2K1_9POAL</name>
<sequence length="395" mass="43820">MASPAAGYVLTLADDLLAEILIRLPTLADIGRACASCAAFRRVIAGHAFLRRLHALHPPSLLGFHTFSGGFQPAESPNPSAPAARAIAGAADFSFSFLPARGFWRVRDARDGRFLLDCDERKNETFTTIAVCDPLFRRYVLLPPIPHDLAAAVHQPHRVSGDRKCDIFLAPCGEGESAESFRVIWMAQCSTKLVAFVFSAAKRQWRAIASPSWRDLNPEMPSMTEHRSLSCRNYAYGRFYWLLSNFPTRSKLLVLDMGMMEFSVNPASGDRLKEFAIVELQESRLGMFASDSIEGSRLKLFGANGQNHGEEATEWALQKKVSLSPSYRYYMIGVVGGQLLMQRTPNVGDAPEFGCISLDFETLQIQWLRGMIKSGYRPLPAMYTGYPPSLSLPTV</sequence>
<accession>A0ABC9G2K1</accession>
<dbReference type="PANTHER" id="PTHR31264:SF29">
    <property type="entry name" value="OS07G0554500 PROTEIN"/>
    <property type="match status" value="1"/>
</dbReference>
<reference evidence="1 2" key="2">
    <citation type="submission" date="2024-10" db="EMBL/GenBank/DDBJ databases">
        <authorList>
            <person name="Ryan C."/>
        </authorList>
    </citation>
    <scope>NUCLEOTIDE SEQUENCE [LARGE SCALE GENOMIC DNA]</scope>
</reference>
<keyword evidence="2" id="KW-1185">Reference proteome</keyword>
<dbReference type="EMBL" id="OZ075118">
    <property type="protein sequence ID" value="CAL5086190.1"/>
    <property type="molecule type" value="Genomic_DNA"/>
</dbReference>
<dbReference type="Proteomes" id="UP001497457">
    <property type="component" value="Chromosome 8b"/>
</dbReference>
<dbReference type="AlphaFoldDB" id="A0ABC9G2K1"/>
<organism evidence="1 2">
    <name type="scientific">Urochloa decumbens</name>
    <dbReference type="NCBI Taxonomy" id="240449"/>
    <lineage>
        <taxon>Eukaryota</taxon>
        <taxon>Viridiplantae</taxon>
        <taxon>Streptophyta</taxon>
        <taxon>Embryophyta</taxon>
        <taxon>Tracheophyta</taxon>
        <taxon>Spermatophyta</taxon>
        <taxon>Magnoliopsida</taxon>
        <taxon>Liliopsida</taxon>
        <taxon>Poales</taxon>
        <taxon>Poaceae</taxon>
        <taxon>PACMAD clade</taxon>
        <taxon>Panicoideae</taxon>
        <taxon>Panicodae</taxon>
        <taxon>Paniceae</taxon>
        <taxon>Melinidinae</taxon>
        <taxon>Urochloa</taxon>
    </lineage>
</organism>
<protein>
    <recommendedName>
        <fullName evidence="3">F-box domain-containing protein</fullName>
    </recommendedName>
</protein>
<gene>
    <name evidence="1" type="ORF">URODEC1_LOCUS111466</name>
</gene>
<evidence type="ECO:0000313" key="2">
    <source>
        <dbReference type="Proteomes" id="UP001497457"/>
    </source>
</evidence>
<dbReference type="PANTHER" id="PTHR31264">
    <property type="entry name" value="OS07G0554500 PROTEIN-RELATED"/>
    <property type="match status" value="1"/>
</dbReference>